<gene>
    <name evidence="1" type="ORF">PFX98_07920</name>
</gene>
<dbReference type="RefSeq" id="WP_285234645.1">
    <property type="nucleotide sequence ID" value="NZ_CP116346.1"/>
</dbReference>
<sequence length="371" mass="39531">MLTRRHLLSALALSPSLPARADARVLRVGPAERIRSLAEAASLARDGDRIEVQAGDYVGDVAVWGRHRLQLVAVGGRVRLRAEGAHARGKGIFVVSGEGVEISGFDFIGARVPDTNGAGIRFERGSLTVRDCLFTRCEMGLLSNNDPAAQLTLEGCEFSHGHRVGRFSHLLYVGSIASLSVSACYFHHGELGHLLKSRAARNLVRYNRLSDEAGGSASYELEFPNGGQALVLGNLIEQSPTTDNPLMISFGAEGYRSPAQQLTLVHNTLVNRRPGDTALLRVAHGTVAVGLHNNLIAGPGHLPAEAGWELGPNPQLGLADLQGYALPPASPLRGTAGPLPPDWRPTHQYLHPCRTQALSGPARDPGALQQG</sequence>
<name>A0AA95NE08_9BURK</name>
<evidence type="ECO:0000313" key="2">
    <source>
        <dbReference type="Proteomes" id="UP001177769"/>
    </source>
</evidence>
<dbReference type="KEGG" id="pais:PFX98_07920"/>
<dbReference type="EMBL" id="CP116346">
    <property type="protein sequence ID" value="WIT13530.1"/>
    <property type="molecule type" value="Genomic_DNA"/>
</dbReference>
<dbReference type="Gene3D" id="2.160.20.10">
    <property type="entry name" value="Single-stranded right-handed beta-helix, Pectin lyase-like"/>
    <property type="match status" value="1"/>
</dbReference>
<reference evidence="1" key="1">
    <citation type="submission" date="2023-01" db="EMBL/GenBank/DDBJ databases">
        <title>Whole genome sequence of Paucibacter sp. S2-9 isolated from pond sediment.</title>
        <authorList>
            <person name="Jung J.Y."/>
        </authorList>
    </citation>
    <scope>NUCLEOTIDE SEQUENCE</scope>
    <source>
        <strain evidence="1">S2-9</strain>
    </source>
</reference>
<dbReference type="Proteomes" id="UP001177769">
    <property type="component" value="Chromosome"/>
</dbReference>
<dbReference type="SUPFAM" id="SSF51126">
    <property type="entry name" value="Pectin lyase-like"/>
    <property type="match status" value="1"/>
</dbReference>
<organism evidence="1 2">
    <name type="scientific">Paucibacter sediminis</name>
    <dbReference type="NCBI Taxonomy" id="3019553"/>
    <lineage>
        <taxon>Bacteria</taxon>
        <taxon>Pseudomonadati</taxon>
        <taxon>Pseudomonadota</taxon>
        <taxon>Betaproteobacteria</taxon>
        <taxon>Burkholderiales</taxon>
        <taxon>Sphaerotilaceae</taxon>
        <taxon>Roseateles</taxon>
    </lineage>
</organism>
<evidence type="ECO:0000313" key="1">
    <source>
        <dbReference type="EMBL" id="WIT13530.1"/>
    </source>
</evidence>
<proteinExistence type="predicted"/>
<accession>A0AA95NE08</accession>
<dbReference type="AlphaFoldDB" id="A0AA95NE08"/>
<evidence type="ECO:0008006" key="3">
    <source>
        <dbReference type="Google" id="ProtNLM"/>
    </source>
</evidence>
<keyword evidence="2" id="KW-1185">Reference proteome</keyword>
<dbReference type="InterPro" id="IPR011050">
    <property type="entry name" value="Pectin_lyase_fold/virulence"/>
</dbReference>
<protein>
    <recommendedName>
        <fullName evidence="3">Right handed beta helix domain-containing protein</fullName>
    </recommendedName>
</protein>
<dbReference type="InterPro" id="IPR012334">
    <property type="entry name" value="Pectin_lyas_fold"/>
</dbReference>